<organism evidence="1 2">
    <name type="scientific">Fibrivirga algicola</name>
    <dbReference type="NCBI Taxonomy" id="2950420"/>
    <lineage>
        <taxon>Bacteria</taxon>
        <taxon>Pseudomonadati</taxon>
        <taxon>Bacteroidota</taxon>
        <taxon>Cytophagia</taxon>
        <taxon>Cytophagales</taxon>
        <taxon>Spirosomataceae</taxon>
        <taxon>Fibrivirga</taxon>
    </lineage>
</organism>
<evidence type="ECO:0000313" key="1">
    <source>
        <dbReference type="EMBL" id="NID09407.1"/>
    </source>
</evidence>
<name>A0ABX0QEK2_9BACT</name>
<evidence type="ECO:0008006" key="3">
    <source>
        <dbReference type="Google" id="ProtNLM"/>
    </source>
</evidence>
<comment type="caution">
    <text evidence="1">The sequence shown here is derived from an EMBL/GenBank/DDBJ whole genome shotgun (WGS) entry which is preliminary data.</text>
</comment>
<keyword evidence="2" id="KW-1185">Reference proteome</keyword>
<accession>A0ABX0QEK2</accession>
<sequence>MKSHVFTLAAALRRKGLSLSESLRKAWATVKLRASMAVKPTTFFYTKGDGTMRWAVGSLEFPATDAPGAVVRYYDMLARDYRSFRADRLIVD</sequence>
<reference evidence="1" key="1">
    <citation type="submission" date="2024-05" db="EMBL/GenBank/DDBJ databases">
        <authorList>
            <person name="Jung D.-H."/>
        </authorList>
    </citation>
    <scope>NUCLEOTIDE SEQUENCE</scope>
    <source>
        <strain evidence="1">JA-25</strain>
    </source>
</reference>
<protein>
    <recommendedName>
        <fullName evidence="3">DUF2693 domain-containing protein</fullName>
    </recommendedName>
</protein>
<dbReference type="Proteomes" id="UP000606008">
    <property type="component" value="Unassembled WGS sequence"/>
</dbReference>
<dbReference type="EMBL" id="WAEL01000001">
    <property type="protein sequence ID" value="NID09407.1"/>
    <property type="molecule type" value="Genomic_DNA"/>
</dbReference>
<dbReference type="Pfam" id="PF10902">
    <property type="entry name" value="WYL_2"/>
    <property type="match status" value="1"/>
</dbReference>
<evidence type="ECO:0000313" key="2">
    <source>
        <dbReference type="Proteomes" id="UP000606008"/>
    </source>
</evidence>
<dbReference type="InterPro" id="IPR024401">
    <property type="entry name" value="WYL_prot"/>
</dbReference>
<gene>
    <name evidence="1" type="ORF">F7231_04430</name>
</gene>
<proteinExistence type="predicted"/>
<dbReference type="RefSeq" id="WP_166691038.1">
    <property type="nucleotide sequence ID" value="NZ_WAEL01000001.1"/>
</dbReference>